<dbReference type="EMBL" id="JACHKF010000001">
    <property type="protein sequence ID" value="MBB6566827.1"/>
    <property type="molecule type" value="Genomic_DNA"/>
</dbReference>
<evidence type="ECO:0000313" key="2">
    <source>
        <dbReference type="Proteomes" id="UP000553957"/>
    </source>
</evidence>
<dbReference type="Proteomes" id="UP000553957">
    <property type="component" value="Unassembled WGS sequence"/>
</dbReference>
<gene>
    <name evidence="1" type="ORF">HNR71_002464</name>
</gene>
<organism evidence="1 2">
    <name type="scientific">Kribbella sandramycini</name>
    <dbReference type="NCBI Taxonomy" id="60450"/>
    <lineage>
        <taxon>Bacteria</taxon>
        <taxon>Bacillati</taxon>
        <taxon>Actinomycetota</taxon>
        <taxon>Actinomycetes</taxon>
        <taxon>Propionibacteriales</taxon>
        <taxon>Kribbellaceae</taxon>
        <taxon>Kribbella</taxon>
    </lineage>
</organism>
<protein>
    <submittedName>
        <fullName evidence="1">Uncharacterized protein</fullName>
    </submittedName>
</protein>
<reference evidence="1 2" key="1">
    <citation type="submission" date="2020-08" db="EMBL/GenBank/DDBJ databases">
        <title>Sequencing the genomes of 1000 actinobacteria strains.</title>
        <authorList>
            <person name="Klenk H.-P."/>
        </authorList>
    </citation>
    <scope>NUCLEOTIDE SEQUENCE [LARGE SCALE GENOMIC DNA]</scope>
    <source>
        <strain evidence="1 2">DSM 15626</strain>
    </source>
</reference>
<proteinExistence type="predicted"/>
<dbReference type="AlphaFoldDB" id="A0A841S7Y0"/>
<accession>A0A841S7Y0</accession>
<evidence type="ECO:0000313" key="1">
    <source>
        <dbReference type="EMBL" id="MBB6566827.1"/>
    </source>
</evidence>
<sequence length="36" mass="4081">MTEQATRPADDWWRSAVVYQVYRARSPTPTVTAPAT</sequence>
<name>A0A841S7Y0_9ACTN</name>
<comment type="caution">
    <text evidence="1">The sequence shown here is derived from an EMBL/GenBank/DDBJ whole genome shotgun (WGS) entry which is preliminary data.</text>
</comment>